<protein>
    <submittedName>
        <fullName evidence="1">Uncharacterized protein</fullName>
    </submittedName>
</protein>
<reference evidence="1 2" key="1">
    <citation type="submission" date="2018-11" db="EMBL/GenBank/DDBJ databases">
        <authorList>
            <person name="Lopez-Roques C."/>
            <person name="Donnadieu C."/>
            <person name="Bouchez O."/>
            <person name="Klopp C."/>
            <person name="Cabau C."/>
            <person name="Zahm M."/>
        </authorList>
    </citation>
    <scope>NUCLEOTIDE SEQUENCE [LARGE SCALE GENOMIC DNA]</scope>
    <source>
        <strain evidence="1">RS831</strain>
        <tissue evidence="1">Whole body</tissue>
    </source>
</reference>
<proteinExistence type="predicted"/>
<evidence type="ECO:0000313" key="1">
    <source>
        <dbReference type="EMBL" id="RVE59043.1"/>
    </source>
</evidence>
<dbReference type="Proteomes" id="UP000283210">
    <property type="component" value="Chromosome 20"/>
</dbReference>
<dbReference type="EMBL" id="CM012456">
    <property type="protein sequence ID" value="RVE59043.1"/>
    <property type="molecule type" value="Genomic_DNA"/>
</dbReference>
<name>A0A437C9C8_ORYJA</name>
<sequence>MFTSDSSAILTVVEGSFVCYWAVSPGNGCRDYSKEAKLQQSDSPCLGEVFLRFFSSEVAVFSRNHPAGLRGADAAEEVV</sequence>
<organism evidence="1 2">
    <name type="scientific">Oryzias javanicus</name>
    <name type="common">Javanese ricefish</name>
    <name type="synonym">Aplocheilus javanicus</name>
    <dbReference type="NCBI Taxonomy" id="123683"/>
    <lineage>
        <taxon>Eukaryota</taxon>
        <taxon>Metazoa</taxon>
        <taxon>Chordata</taxon>
        <taxon>Craniata</taxon>
        <taxon>Vertebrata</taxon>
        <taxon>Euteleostomi</taxon>
        <taxon>Actinopterygii</taxon>
        <taxon>Neopterygii</taxon>
        <taxon>Teleostei</taxon>
        <taxon>Neoteleostei</taxon>
        <taxon>Acanthomorphata</taxon>
        <taxon>Ovalentaria</taxon>
        <taxon>Atherinomorphae</taxon>
        <taxon>Beloniformes</taxon>
        <taxon>Adrianichthyidae</taxon>
        <taxon>Oryziinae</taxon>
        <taxon>Oryzias</taxon>
    </lineage>
</organism>
<accession>A0A437C9C8</accession>
<dbReference type="AlphaFoldDB" id="A0A437C9C8"/>
<gene>
    <name evidence="1" type="ORF">OJAV_G00200330</name>
</gene>
<evidence type="ECO:0000313" key="2">
    <source>
        <dbReference type="Proteomes" id="UP000283210"/>
    </source>
</evidence>
<reference evidence="1 2" key="2">
    <citation type="submission" date="2019-01" db="EMBL/GenBank/DDBJ databases">
        <title>A chromosome length genome reference of the Java medaka (oryzias javanicus).</title>
        <authorList>
            <person name="Herpin A."/>
            <person name="Takehana Y."/>
            <person name="Naruse K."/>
            <person name="Ansai S."/>
            <person name="Kawaguchi M."/>
        </authorList>
    </citation>
    <scope>NUCLEOTIDE SEQUENCE [LARGE SCALE GENOMIC DNA]</scope>
    <source>
        <strain evidence="1">RS831</strain>
        <tissue evidence="1">Whole body</tissue>
    </source>
</reference>
<keyword evidence="2" id="KW-1185">Reference proteome</keyword>